<gene>
    <name evidence="1" type="ORF">SLEP1_g10473</name>
</gene>
<accession>A0AAV5IG47</accession>
<dbReference type="AlphaFoldDB" id="A0AAV5IG47"/>
<evidence type="ECO:0000313" key="2">
    <source>
        <dbReference type="Proteomes" id="UP001054252"/>
    </source>
</evidence>
<sequence length="82" mass="9615">MISITWIILSSYQTTQKKQVYSWLQLYACQEIRCWTTRKQGKTENFYNSFLRSVGIVFQLDGQELLSGNPLNPRNYPPDLPP</sequence>
<evidence type="ECO:0000313" key="1">
    <source>
        <dbReference type="EMBL" id="GKU97309.1"/>
    </source>
</evidence>
<organism evidence="1 2">
    <name type="scientific">Rubroshorea leprosula</name>
    <dbReference type="NCBI Taxonomy" id="152421"/>
    <lineage>
        <taxon>Eukaryota</taxon>
        <taxon>Viridiplantae</taxon>
        <taxon>Streptophyta</taxon>
        <taxon>Embryophyta</taxon>
        <taxon>Tracheophyta</taxon>
        <taxon>Spermatophyta</taxon>
        <taxon>Magnoliopsida</taxon>
        <taxon>eudicotyledons</taxon>
        <taxon>Gunneridae</taxon>
        <taxon>Pentapetalae</taxon>
        <taxon>rosids</taxon>
        <taxon>malvids</taxon>
        <taxon>Malvales</taxon>
        <taxon>Dipterocarpaceae</taxon>
        <taxon>Rubroshorea</taxon>
    </lineage>
</organism>
<keyword evidence="2" id="KW-1185">Reference proteome</keyword>
<dbReference type="Proteomes" id="UP001054252">
    <property type="component" value="Unassembled WGS sequence"/>
</dbReference>
<name>A0AAV5IG47_9ROSI</name>
<reference evidence="1 2" key="1">
    <citation type="journal article" date="2021" name="Commun. Biol.">
        <title>The genome of Shorea leprosula (Dipterocarpaceae) highlights the ecological relevance of drought in aseasonal tropical rainforests.</title>
        <authorList>
            <person name="Ng K.K.S."/>
            <person name="Kobayashi M.J."/>
            <person name="Fawcett J.A."/>
            <person name="Hatakeyama M."/>
            <person name="Paape T."/>
            <person name="Ng C.H."/>
            <person name="Ang C.C."/>
            <person name="Tnah L.H."/>
            <person name="Lee C.T."/>
            <person name="Nishiyama T."/>
            <person name="Sese J."/>
            <person name="O'Brien M.J."/>
            <person name="Copetti D."/>
            <person name="Mohd Noor M.I."/>
            <person name="Ong R.C."/>
            <person name="Putra M."/>
            <person name="Sireger I.Z."/>
            <person name="Indrioko S."/>
            <person name="Kosugi Y."/>
            <person name="Izuno A."/>
            <person name="Isagi Y."/>
            <person name="Lee S.L."/>
            <person name="Shimizu K.K."/>
        </authorList>
    </citation>
    <scope>NUCLEOTIDE SEQUENCE [LARGE SCALE GENOMIC DNA]</scope>
    <source>
        <strain evidence="1">214</strain>
    </source>
</reference>
<comment type="caution">
    <text evidence="1">The sequence shown here is derived from an EMBL/GenBank/DDBJ whole genome shotgun (WGS) entry which is preliminary data.</text>
</comment>
<dbReference type="EMBL" id="BPVZ01000011">
    <property type="protein sequence ID" value="GKU97309.1"/>
    <property type="molecule type" value="Genomic_DNA"/>
</dbReference>
<protein>
    <submittedName>
        <fullName evidence="1">Uncharacterized protein</fullName>
    </submittedName>
</protein>
<proteinExistence type="predicted"/>